<dbReference type="CDD" id="cd00518">
    <property type="entry name" value="H2MP"/>
    <property type="match status" value="1"/>
</dbReference>
<evidence type="ECO:0000256" key="1">
    <source>
        <dbReference type="ARBA" id="ARBA00006814"/>
    </source>
</evidence>
<dbReference type="SUPFAM" id="SSF53163">
    <property type="entry name" value="HybD-like"/>
    <property type="match status" value="1"/>
</dbReference>
<proteinExistence type="inferred from homology"/>
<evidence type="ECO:0000256" key="4">
    <source>
        <dbReference type="ARBA" id="ARBA00022801"/>
    </source>
</evidence>
<dbReference type="Proteomes" id="UP000260680">
    <property type="component" value="Unassembled WGS sequence"/>
</dbReference>
<evidence type="ECO:0000256" key="3">
    <source>
        <dbReference type="ARBA" id="ARBA00022750"/>
    </source>
</evidence>
<dbReference type="NCBIfam" id="TIGR00072">
    <property type="entry name" value="hydrog_prot"/>
    <property type="match status" value="1"/>
</dbReference>
<evidence type="ECO:0008006" key="7">
    <source>
        <dbReference type="Google" id="ProtNLM"/>
    </source>
</evidence>
<gene>
    <name evidence="5" type="ORF">DS742_20155</name>
</gene>
<accession>A0A3E2N7Z2</accession>
<dbReference type="InterPro" id="IPR023430">
    <property type="entry name" value="Pept_HybD-like_dom_sf"/>
</dbReference>
<name>A0A3E2N7Z2_9FIRM</name>
<dbReference type="PANTHER" id="PTHR30302">
    <property type="entry name" value="HYDROGENASE 1 MATURATION PROTEASE"/>
    <property type="match status" value="1"/>
</dbReference>
<keyword evidence="2" id="KW-0645">Protease</keyword>
<keyword evidence="4" id="KW-0378">Hydrolase</keyword>
<dbReference type="GO" id="GO:0004190">
    <property type="term" value="F:aspartic-type endopeptidase activity"/>
    <property type="evidence" value="ECO:0007669"/>
    <property type="project" value="UniProtKB-KW"/>
</dbReference>
<dbReference type="GO" id="GO:0016485">
    <property type="term" value="P:protein processing"/>
    <property type="evidence" value="ECO:0007669"/>
    <property type="project" value="TreeGrafter"/>
</dbReference>
<dbReference type="OrthoDB" id="9794619at2"/>
<evidence type="ECO:0000313" key="6">
    <source>
        <dbReference type="Proteomes" id="UP000260680"/>
    </source>
</evidence>
<evidence type="ECO:0000313" key="5">
    <source>
        <dbReference type="EMBL" id="RFZ77127.1"/>
    </source>
</evidence>
<dbReference type="Gene3D" id="3.40.50.1450">
    <property type="entry name" value="HybD-like"/>
    <property type="match status" value="1"/>
</dbReference>
<dbReference type="GO" id="GO:0008047">
    <property type="term" value="F:enzyme activator activity"/>
    <property type="evidence" value="ECO:0007669"/>
    <property type="project" value="InterPro"/>
</dbReference>
<protein>
    <recommendedName>
        <fullName evidence="7">Hydrogenase maturation protease</fullName>
    </recommendedName>
</protein>
<dbReference type="Pfam" id="PF01750">
    <property type="entry name" value="HycI"/>
    <property type="match status" value="1"/>
</dbReference>
<sequence>MKDDGIGLIVAQELEKRFHDSELEITYGETDSEGCFYSLNPDDFVLILDAMTTGERPGTVKIFSLNELMDQRADLSMQHDMSFLDLMKLYRCSIRGYLIGIEASLIVPGLELSPALYRQFPEICRETEDIIRGILSKEAKRKTE</sequence>
<keyword evidence="3" id="KW-0064">Aspartyl protease</keyword>
<dbReference type="InterPro" id="IPR000671">
    <property type="entry name" value="Peptidase_A31"/>
</dbReference>
<dbReference type="AlphaFoldDB" id="A0A3E2N7Z2"/>
<evidence type="ECO:0000256" key="2">
    <source>
        <dbReference type="ARBA" id="ARBA00022670"/>
    </source>
</evidence>
<dbReference type="EMBL" id="QOHO01000067">
    <property type="protein sequence ID" value="RFZ77127.1"/>
    <property type="molecule type" value="Genomic_DNA"/>
</dbReference>
<reference evidence="5 6" key="1">
    <citation type="submission" date="2018-07" db="EMBL/GenBank/DDBJ databases">
        <title>New species, Clostridium PI-S10-A1B.</title>
        <authorList>
            <person name="Krishna G."/>
            <person name="Summeta K."/>
            <person name="Shikha S."/>
            <person name="Prabhu P.B."/>
            <person name="Suresh K."/>
        </authorList>
    </citation>
    <scope>NUCLEOTIDE SEQUENCE [LARGE SCALE GENOMIC DNA]</scope>
    <source>
        <strain evidence="5 6">PI-S10-A1B</strain>
    </source>
</reference>
<dbReference type="PANTHER" id="PTHR30302:SF1">
    <property type="entry name" value="HYDROGENASE 2 MATURATION PROTEASE"/>
    <property type="match status" value="1"/>
</dbReference>
<organism evidence="5 6">
    <name type="scientific">Lacrimispora amygdalina</name>
    <dbReference type="NCBI Taxonomy" id="253257"/>
    <lineage>
        <taxon>Bacteria</taxon>
        <taxon>Bacillati</taxon>
        <taxon>Bacillota</taxon>
        <taxon>Clostridia</taxon>
        <taxon>Lachnospirales</taxon>
        <taxon>Lachnospiraceae</taxon>
        <taxon>Lacrimispora</taxon>
    </lineage>
</organism>
<comment type="caution">
    <text evidence="5">The sequence shown here is derived from an EMBL/GenBank/DDBJ whole genome shotgun (WGS) entry which is preliminary data.</text>
</comment>
<comment type="similarity">
    <text evidence="1">Belongs to the peptidase A31 family.</text>
</comment>